<dbReference type="AlphaFoldDB" id="A0A1C7FHR9"/>
<keyword evidence="1" id="KW-1133">Transmembrane helix</keyword>
<dbReference type="Proteomes" id="UP000092528">
    <property type="component" value="Chromosome 2"/>
</dbReference>
<feature type="transmembrane region" description="Helical" evidence="1">
    <location>
        <begin position="16"/>
        <end position="39"/>
    </location>
</feature>
<name>A0A1C7FHR9_9VIBR</name>
<accession>A0A1C7FHR9</accession>
<sequence>MSESQGIIEFFAMSGLLHILAILVLLVVIVIVVVIAIYASSKSSSKREMVTDGGVKQKVIETSSIKGQEFMRLASYYDPKLPQRACVSCASTIRKGKAVCAQCGALSVAQRSS</sequence>
<keyword evidence="1" id="KW-0812">Transmembrane</keyword>
<dbReference type="STRING" id="45658.VSVS12_03278"/>
<dbReference type="EMBL" id="CP016415">
    <property type="protein sequence ID" value="ANU39003.1"/>
    <property type="molecule type" value="Genomic_DNA"/>
</dbReference>
<evidence type="ECO:0000256" key="1">
    <source>
        <dbReference type="SAM" id="Phobius"/>
    </source>
</evidence>
<keyword evidence="3" id="KW-1185">Reference proteome</keyword>
<dbReference type="GeneID" id="96874171"/>
<dbReference type="RefSeq" id="WP_065546618.1">
    <property type="nucleotide sequence ID" value="NZ_CP016415.1"/>
</dbReference>
<dbReference type="PATRIC" id="fig|45658.7.peg.3934"/>
<proteinExistence type="predicted"/>
<gene>
    <name evidence="2" type="ORF">VSVS05_03967</name>
</gene>
<reference evidence="2 3" key="1">
    <citation type="submission" date="2016-07" db="EMBL/GenBank/DDBJ databases">
        <title>Genome sequencing of Vibrio scophthalmi strain VS-05, an isolated from Paralichthys olivaceus.</title>
        <authorList>
            <person name="Han H.-J."/>
        </authorList>
    </citation>
    <scope>NUCLEOTIDE SEQUENCE [LARGE SCALE GENOMIC DNA]</scope>
    <source>
        <strain evidence="2 3">VS-05</strain>
    </source>
</reference>
<evidence type="ECO:0000313" key="3">
    <source>
        <dbReference type="Proteomes" id="UP000092528"/>
    </source>
</evidence>
<evidence type="ECO:0000313" key="2">
    <source>
        <dbReference type="EMBL" id="ANU39003.1"/>
    </source>
</evidence>
<keyword evidence="1" id="KW-0472">Membrane</keyword>
<protein>
    <submittedName>
        <fullName evidence="2">Uncharacterized protein</fullName>
    </submittedName>
</protein>
<organism evidence="2 3">
    <name type="scientific">Vibrio scophthalmi</name>
    <dbReference type="NCBI Taxonomy" id="45658"/>
    <lineage>
        <taxon>Bacteria</taxon>
        <taxon>Pseudomonadati</taxon>
        <taxon>Pseudomonadota</taxon>
        <taxon>Gammaproteobacteria</taxon>
        <taxon>Vibrionales</taxon>
        <taxon>Vibrionaceae</taxon>
        <taxon>Vibrio</taxon>
    </lineage>
</organism>